<proteinExistence type="predicted"/>
<dbReference type="Gene3D" id="1.50.10.20">
    <property type="match status" value="1"/>
</dbReference>
<keyword evidence="2" id="KW-0456">Lyase</keyword>
<sequence length="442" mass="46941">MNASRVPRSIAATAVATAVAAALLAAFALPAVSHAEVIGHMKPAEALTEASVASLAGQEQSAWLVYIARSRALMAADKAALAAEREGLAPAAIAPPPPHSSSRDGGMPLGRPAAWYGGAEARVVAMNIVSFQTPAGGWGKNVDRNAPARQRGQHYIADDHTPGLPVQREAWSYVGTIDNDATTTELRFLARVMAQAPAAESGAYRESFLKGLRYLLNAQYPNGGYPQNYPLEGGYHDAITFNDNAMGSVVTLLDEIGAGKGDYAFVPTAIAAEARAASAKAIRMILAAQIVVAGQRTGWCQQHDPVTLAPVGARNFEPPSLTSSESASLLNLLMLQPNPAPDTVAAVRAAAAWLQRVALRDVEFTGKEAATGRRLVAKPGAGPLWSRYYDIATMKPIFGDRDRSIHDDVNAISLERRNGYAWFGNGPAKALENYARWPQRTP</sequence>
<dbReference type="SUPFAM" id="SSF81853">
    <property type="entry name" value="Family 10 polysaccharide lyase"/>
    <property type="match status" value="1"/>
</dbReference>
<keyword evidence="1" id="KW-0732">Signal</keyword>
<reference evidence="2 3" key="1">
    <citation type="submission" date="2019-12" db="EMBL/GenBank/DDBJ databases">
        <title>Novel species isolated from a subtropical stream in China.</title>
        <authorList>
            <person name="Lu H."/>
        </authorList>
    </citation>
    <scope>NUCLEOTIDE SEQUENCE [LARGE SCALE GENOMIC DNA]</scope>
    <source>
        <strain evidence="2 3">FT127W</strain>
    </source>
</reference>
<keyword evidence="3" id="KW-1185">Reference proteome</keyword>
<dbReference type="Pfam" id="PF09492">
    <property type="entry name" value="Pec_lyase"/>
    <property type="match status" value="1"/>
</dbReference>
<dbReference type="NCBIfam" id="TIGR02474">
    <property type="entry name" value="pec_lyase"/>
    <property type="match status" value="1"/>
</dbReference>
<dbReference type="AlphaFoldDB" id="A0A7X4H7H2"/>
<accession>A0A7X4H7H2</accession>
<dbReference type="Proteomes" id="UP000450676">
    <property type="component" value="Unassembled WGS sequence"/>
</dbReference>
<comment type="caution">
    <text evidence="2">The sequence shown here is derived from an EMBL/GenBank/DDBJ whole genome shotgun (WGS) entry which is preliminary data.</text>
</comment>
<feature type="signal peptide" evidence="1">
    <location>
        <begin position="1"/>
        <end position="35"/>
    </location>
</feature>
<feature type="chain" id="PRO_5031105807" evidence="1">
    <location>
        <begin position="36"/>
        <end position="442"/>
    </location>
</feature>
<organism evidence="2 3">
    <name type="scientific">Pseudoduganella aquatica</name>
    <dbReference type="NCBI Taxonomy" id="2660641"/>
    <lineage>
        <taxon>Bacteria</taxon>
        <taxon>Pseudomonadati</taxon>
        <taxon>Pseudomonadota</taxon>
        <taxon>Betaproteobacteria</taxon>
        <taxon>Burkholderiales</taxon>
        <taxon>Oxalobacteraceae</taxon>
        <taxon>Telluria group</taxon>
        <taxon>Pseudoduganella</taxon>
    </lineage>
</organism>
<protein>
    <submittedName>
        <fullName evidence="2">Pectate lyase</fullName>
        <ecNumber evidence="2">4.2.2.2</ecNumber>
    </submittedName>
</protein>
<dbReference type="EMBL" id="WWCU01000002">
    <property type="protein sequence ID" value="MYN06135.1"/>
    <property type="molecule type" value="Genomic_DNA"/>
</dbReference>
<dbReference type="EC" id="4.2.2.2" evidence="2"/>
<dbReference type="InterPro" id="IPR012669">
    <property type="entry name" value="Pectate_lyase"/>
</dbReference>
<name>A0A7X4H7H2_9BURK</name>
<dbReference type="RefSeq" id="WP_161070528.1">
    <property type="nucleotide sequence ID" value="NZ_CP086370.1"/>
</dbReference>
<dbReference type="GO" id="GO:0030570">
    <property type="term" value="F:pectate lyase activity"/>
    <property type="evidence" value="ECO:0007669"/>
    <property type="project" value="UniProtKB-EC"/>
</dbReference>
<evidence type="ECO:0000313" key="3">
    <source>
        <dbReference type="Proteomes" id="UP000450676"/>
    </source>
</evidence>
<evidence type="ECO:0000313" key="2">
    <source>
        <dbReference type="EMBL" id="MYN06135.1"/>
    </source>
</evidence>
<gene>
    <name evidence="2" type="primary">pelA</name>
    <name evidence="2" type="ORF">GTP77_02165</name>
</gene>
<evidence type="ECO:0000256" key="1">
    <source>
        <dbReference type="SAM" id="SignalP"/>
    </source>
</evidence>